<dbReference type="Pfam" id="PF03062">
    <property type="entry name" value="MBOAT"/>
    <property type="match status" value="1"/>
</dbReference>
<proteinExistence type="predicted"/>
<evidence type="ECO:0000256" key="6">
    <source>
        <dbReference type="ARBA" id="ARBA00022729"/>
    </source>
</evidence>
<evidence type="ECO:0000256" key="5">
    <source>
        <dbReference type="ARBA" id="ARBA00022692"/>
    </source>
</evidence>
<dbReference type="InterPro" id="IPR032675">
    <property type="entry name" value="LRR_dom_sf"/>
</dbReference>
<evidence type="ECO:0000256" key="4">
    <source>
        <dbReference type="ARBA" id="ARBA00022614"/>
    </source>
</evidence>
<evidence type="ECO:0000313" key="13">
    <source>
        <dbReference type="Proteomes" id="UP001607303"/>
    </source>
</evidence>
<feature type="transmembrane region" description="Helical" evidence="11">
    <location>
        <begin position="217"/>
        <end position="236"/>
    </location>
</feature>
<comment type="caution">
    <text evidence="12">The sequence shown here is derived from an EMBL/GenBank/DDBJ whole genome shotgun (WGS) entry which is preliminary data.</text>
</comment>
<feature type="transmembrane region" description="Helical" evidence="11">
    <location>
        <begin position="397"/>
        <end position="418"/>
    </location>
</feature>
<dbReference type="Pfam" id="PF13516">
    <property type="entry name" value="LRR_6"/>
    <property type="match status" value="1"/>
</dbReference>
<name>A0ABD2CFY9_VESMC</name>
<evidence type="ECO:0000256" key="9">
    <source>
        <dbReference type="ARBA" id="ARBA00023136"/>
    </source>
</evidence>
<keyword evidence="9 11" id="KW-0472">Membrane</keyword>
<feature type="transmembrane region" description="Helical" evidence="11">
    <location>
        <begin position="424"/>
        <end position="444"/>
    </location>
</feature>
<feature type="transmembrane region" description="Helical" evidence="11">
    <location>
        <begin position="58"/>
        <end position="80"/>
    </location>
</feature>
<keyword evidence="6" id="KW-0732">Signal</keyword>
<dbReference type="SUPFAM" id="SSF52058">
    <property type="entry name" value="L domain-like"/>
    <property type="match status" value="4"/>
</dbReference>
<keyword evidence="8 11" id="KW-1133">Transmembrane helix</keyword>
<dbReference type="PANTHER" id="PTHR45842">
    <property type="entry name" value="SYNAPTIC ADHESION-LIKE MOLECULE SALM"/>
    <property type="match status" value="1"/>
</dbReference>
<keyword evidence="4" id="KW-0433">Leucine-rich repeat</keyword>
<accession>A0ABD2CFY9</accession>
<keyword evidence="7" id="KW-0677">Repeat</keyword>
<dbReference type="Gene3D" id="3.80.10.10">
    <property type="entry name" value="Ribonuclease Inhibitor"/>
    <property type="match status" value="7"/>
</dbReference>
<keyword evidence="13" id="KW-1185">Reference proteome</keyword>
<gene>
    <name evidence="12" type="ORF">V1477_007857</name>
</gene>
<reference evidence="12 13" key="1">
    <citation type="journal article" date="2024" name="Ann. Entomol. Soc. Am.">
        <title>Genomic analyses of the southern and eastern yellowjacket wasps (Hymenoptera: Vespidae) reveal evolutionary signatures of social life.</title>
        <authorList>
            <person name="Catto M.A."/>
            <person name="Caine P.B."/>
            <person name="Orr S.E."/>
            <person name="Hunt B.G."/>
            <person name="Goodisman M.A.D."/>
        </authorList>
    </citation>
    <scope>NUCLEOTIDE SEQUENCE [LARGE SCALE GENOMIC DNA]</scope>
    <source>
        <strain evidence="12">232</strain>
        <tissue evidence="12">Head and thorax</tissue>
    </source>
</reference>
<dbReference type="FunFam" id="3.80.10.10:FF:001167">
    <property type="entry name" value="Chaoptin"/>
    <property type="match status" value="1"/>
</dbReference>
<dbReference type="InterPro" id="IPR003591">
    <property type="entry name" value="Leu-rich_rpt_typical-subtyp"/>
</dbReference>
<evidence type="ECO:0000256" key="7">
    <source>
        <dbReference type="ARBA" id="ARBA00022737"/>
    </source>
</evidence>
<dbReference type="EMBL" id="JAYRBN010000053">
    <property type="protein sequence ID" value="KAL2743981.1"/>
    <property type="molecule type" value="Genomic_DNA"/>
</dbReference>
<comment type="subcellular location">
    <subcellularLocation>
        <location evidence="2">Cell membrane</location>
    </subcellularLocation>
    <subcellularLocation>
        <location evidence="1">Membrane</location>
        <topology evidence="1">Multi-pass membrane protein</topology>
    </subcellularLocation>
</comment>
<feature type="transmembrane region" description="Helical" evidence="11">
    <location>
        <begin position="358"/>
        <end position="376"/>
    </location>
</feature>
<evidence type="ECO:0000313" key="12">
    <source>
        <dbReference type="EMBL" id="KAL2743981.1"/>
    </source>
</evidence>
<evidence type="ECO:0000256" key="10">
    <source>
        <dbReference type="ARBA" id="ARBA00023180"/>
    </source>
</evidence>
<dbReference type="SMART" id="SM00365">
    <property type="entry name" value="LRR_SD22"/>
    <property type="match status" value="14"/>
</dbReference>
<dbReference type="InterPro" id="IPR001611">
    <property type="entry name" value="Leu-rich_rpt"/>
</dbReference>
<dbReference type="FunFam" id="3.80.10.10:FF:001164">
    <property type="entry name" value="GH01279p"/>
    <property type="match status" value="2"/>
</dbReference>
<evidence type="ECO:0000256" key="2">
    <source>
        <dbReference type="ARBA" id="ARBA00004236"/>
    </source>
</evidence>
<sequence>MAIDYYDGFKTFSWLGNIVGLPIDQVNFLITQFIALMLAGLLRSSLSHKVVTPATRHYFGLTIGLALGYFCFGRQAIHLVGLSLSCYVAMRLQNPICMHRSVLIVALTYLSTIHVHRQLYGYGTYTLDITGPLMVITQKVTSLAYSLHDGLARNKEELTPLQQYQAVYTMPTVTEYFSYVFHFQALMAGPDQNSQSLESVNEIMLEPSLKKIIVKKVIASLICAAFFVSFLSMFSIQRIKDNEFLEETTILYKLWYIYVSTMMVRFKYYHAWIFADAICNNSGLGFNGYTENNEPRWDKFANVDVISFETSFSLRDSIINWNMGTNRWLRSIVYDRVKHQRMIFTYALSALWHGFYPGYYLTFANGAYFTLVARIVRRNARPYFLGSKNLKLFYDAMTFLATRIIIAYISFSFVLLEFLPSIKLYLYMYLLPHFLGLAAIVILPRLPRLPETRTSEKNSSDSSNIGNLLTFMKLGYAMLIVTLLLMVWSSMVRTHELPVQYPPCFFNPLCTCSKAIPDLGIVSCYNVPMPRIPQPINSSKVFMLQLENNGLTFLQPQFLINTGLYKLQIKHNPLADIPDEAFLGLERSLWELELPYNRLFKIPNKSFRHLQKLRLLDLTGNKISNIAPENWRGLEDSLQILRLGRNAIEKLPADAFAGLSSLEILDLRENTLKEIDASVFRDGMAKLTHLYLNDNQLVYIPYAQLSSLKRMKVLDLSYNRISKMLHPLQEPELRGVQMSLDILRLDYNQIATLMPTDFQHFYKVNKTYLNGNPLAMIESGAFRDSRIKELYFSDCNLIDVNSADFSGLETSLELLDLSGNNITNLQNHIFQEFDFLRTLIFRDNRIDTFSPVEVFNGFQYSLYNLDLSGKENTVISLQDLRQMRNLRFLSISRMPEPTLVPENFLEFGMDIKELHIIQSNLNTIKNHAFTHVRGIKYLDFSENSISNIEDDAFSEVGNSLLTLRISHGLSSTITEIPNKPFKSLTNLQHLDFSNNKIKSMPDTSFHFLKRIKRIELQDNEIDAIPKGTFQGDIHSMLEEVNFAYNQIKSVQTHTFVDLLSLTTINLEDNAIKRIERRAFMNMNRLKYIDLRGNKINDITDEAFQNLPDLEFLDLAYNELNEFDLTSFDQVGTLSSFKVNVSHNQIPKLWINSTTFTPPTTIGGNVQANIKVLDLSYNNISDIMKYYFKPVEYSLSHLYMSHNQLTNVTQGIFGNMPHLQWLDLSHNDLIEVDFDCFRNTRNLQVLFLSWNDIVDIPAEALRPLKKLRIVDLSHNKLRTLPDNMFTDAIIESLDLSHNQFMRLPVKTMSISAALSLSILDMSWNTLSGIHTTDAIFRLRGLTWLDLSYNRLVRLDDGVFSDLPYLSHLDLSHNKQLILETRGRTFHGLEDTLFYLGLSNISLLSVPELPLTRLQTLYLAHNELASIPAEMASNLTSLHYLDLSYNDLTVVPLITHTLPELKTFNLANNPITAITNTSFLGVADSLEELDIRWLSLSTFEAGALCKATKLRRLYITAYTGLKNFNFPNILEYNHGLRDLLIDVENETDLQKEMKGKFPFKLYNITLTGKALKVINSDILRGIRNPHLHFGLYNTSVSSVPKEMFINAEWVRNITIDLHHTDTRTLHNPSSGHKPGLPRKQFLMKLRLAGTYLNCDCDIGWIEMWQRKHRQYQEDRCNSYGEFNNFEREEGDEFNCWDNGWDDDIRETFCMNKNNMSLSNVLKTEIECGWSTGSYMDSSNLLIFLLFLIIRMILN</sequence>
<evidence type="ECO:0000256" key="8">
    <source>
        <dbReference type="ARBA" id="ARBA00022989"/>
    </source>
</evidence>
<protein>
    <submittedName>
        <fullName evidence="12">Chaoptin</fullName>
    </submittedName>
</protein>
<dbReference type="GO" id="GO:0048468">
    <property type="term" value="P:cell development"/>
    <property type="evidence" value="ECO:0007669"/>
    <property type="project" value="UniProtKB-ARBA"/>
</dbReference>
<keyword evidence="3" id="KW-1003">Cell membrane</keyword>
<dbReference type="Proteomes" id="UP001607303">
    <property type="component" value="Unassembled WGS sequence"/>
</dbReference>
<dbReference type="InterPro" id="IPR050467">
    <property type="entry name" value="LRFN"/>
</dbReference>
<dbReference type="PANTHER" id="PTHR45842:SF12">
    <property type="entry name" value="KEKKON 5, ISOFORM A"/>
    <property type="match status" value="1"/>
</dbReference>
<dbReference type="PROSITE" id="PS51450">
    <property type="entry name" value="LRR"/>
    <property type="match status" value="10"/>
</dbReference>
<evidence type="ECO:0000256" key="11">
    <source>
        <dbReference type="SAM" id="Phobius"/>
    </source>
</evidence>
<dbReference type="SMART" id="SM00369">
    <property type="entry name" value="LRR_TYP"/>
    <property type="match status" value="25"/>
</dbReference>
<dbReference type="Pfam" id="PF13306">
    <property type="entry name" value="LRR_5"/>
    <property type="match status" value="2"/>
</dbReference>
<dbReference type="Pfam" id="PF13855">
    <property type="entry name" value="LRR_8"/>
    <property type="match status" value="6"/>
</dbReference>
<keyword evidence="10" id="KW-0325">Glycoprotein</keyword>
<evidence type="ECO:0000256" key="1">
    <source>
        <dbReference type="ARBA" id="ARBA00004141"/>
    </source>
</evidence>
<keyword evidence="5 11" id="KW-0812">Transmembrane</keyword>
<feature type="transmembrane region" description="Helical" evidence="11">
    <location>
        <begin position="465"/>
        <end position="488"/>
    </location>
</feature>
<organism evidence="12 13">
    <name type="scientific">Vespula maculifrons</name>
    <name type="common">Eastern yellow jacket</name>
    <name type="synonym">Wasp</name>
    <dbReference type="NCBI Taxonomy" id="7453"/>
    <lineage>
        <taxon>Eukaryota</taxon>
        <taxon>Metazoa</taxon>
        <taxon>Ecdysozoa</taxon>
        <taxon>Arthropoda</taxon>
        <taxon>Hexapoda</taxon>
        <taxon>Insecta</taxon>
        <taxon>Pterygota</taxon>
        <taxon>Neoptera</taxon>
        <taxon>Endopterygota</taxon>
        <taxon>Hymenoptera</taxon>
        <taxon>Apocrita</taxon>
        <taxon>Aculeata</taxon>
        <taxon>Vespoidea</taxon>
        <taxon>Vespidae</taxon>
        <taxon>Vespinae</taxon>
        <taxon>Vespula</taxon>
    </lineage>
</organism>
<dbReference type="GO" id="GO:0005886">
    <property type="term" value="C:plasma membrane"/>
    <property type="evidence" value="ECO:0007669"/>
    <property type="project" value="UniProtKB-SubCell"/>
</dbReference>
<evidence type="ECO:0000256" key="3">
    <source>
        <dbReference type="ARBA" id="ARBA00022475"/>
    </source>
</evidence>
<dbReference type="InterPro" id="IPR004299">
    <property type="entry name" value="MBOAT_fam"/>
</dbReference>
<dbReference type="InterPro" id="IPR026906">
    <property type="entry name" value="LRR_5"/>
</dbReference>